<dbReference type="PROSITE" id="PS50932">
    <property type="entry name" value="HTH_LACI_2"/>
    <property type="match status" value="1"/>
</dbReference>
<dbReference type="RefSeq" id="WP_155702483.1">
    <property type="nucleotide sequence ID" value="NZ_CP034235.1"/>
</dbReference>
<evidence type="ECO:0000259" key="6">
    <source>
        <dbReference type="PROSITE" id="PS50932"/>
    </source>
</evidence>
<feature type="domain" description="HTH lacI-type" evidence="6">
    <location>
        <begin position="2"/>
        <end position="56"/>
    </location>
</feature>
<keyword evidence="4" id="KW-0804">Transcription</keyword>
<dbReference type="InterPro" id="IPR028082">
    <property type="entry name" value="Peripla_BP_I"/>
</dbReference>
<protein>
    <submittedName>
        <fullName evidence="7">LacI family transcriptional regulator</fullName>
    </submittedName>
</protein>
<dbReference type="InterPro" id="IPR046335">
    <property type="entry name" value="LacI/GalR-like_sensor"/>
</dbReference>
<dbReference type="InterPro" id="IPR000843">
    <property type="entry name" value="HTH_LacI"/>
</dbReference>
<dbReference type="PANTHER" id="PTHR30146:SF148">
    <property type="entry name" value="HTH-TYPE TRANSCRIPTIONAL REPRESSOR PURR-RELATED"/>
    <property type="match status" value="1"/>
</dbReference>
<dbReference type="Proteomes" id="UP000426246">
    <property type="component" value="Chromosome"/>
</dbReference>
<evidence type="ECO:0000256" key="5">
    <source>
        <dbReference type="SAM" id="MobiDB-lite"/>
    </source>
</evidence>
<keyword evidence="1" id="KW-0678">Repressor</keyword>
<dbReference type="Pfam" id="PF00356">
    <property type="entry name" value="LacI"/>
    <property type="match status" value="1"/>
</dbReference>
<dbReference type="PANTHER" id="PTHR30146">
    <property type="entry name" value="LACI-RELATED TRANSCRIPTIONAL REPRESSOR"/>
    <property type="match status" value="1"/>
</dbReference>
<sequence>MISSKDVAKRAGVSQPTVSRVLNNPESVKPEKRNKVLQAMEELGYYPNLIARSLVTNSTRTIALISGTLKNGFFAETTDSIIHIAKQKGYKTIVYFEDENEDEITDYWDSIMGHKVDGILLSLIRLDDPNLKKLVNSQIPCVFFNRRPRNESNFVVLDNVMAASLLTQHLLDLGHQRIAYISGKTDVSTFNERKLGFEETMQQSKIKQIPELIHFINTSNDEIDQLIPKLIHRAEPPTAIICATDAMALICIDIVMSMGLRIPEDISIAGIDDTRMASHQAFQLTTVGHQKLAMGEIAALNLIEMIEESSAQEPLRQIILKPELVIRKTTAHLVK</sequence>
<dbReference type="AlphaFoldDB" id="A0A6B8RLV6"/>
<proteinExistence type="predicted"/>
<dbReference type="EMBL" id="CP034235">
    <property type="protein sequence ID" value="QGQ97381.1"/>
    <property type="molecule type" value="Genomic_DNA"/>
</dbReference>
<gene>
    <name evidence="7" type="ORF">EHS13_22090</name>
</gene>
<feature type="compositionally biased region" description="Polar residues" evidence="5">
    <location>
        <begin position="14"/>
        <end position="26"/>
    </location>
</feature>
<dbReference type="CDD" id="cd06267">
    <property type="entry name" value="PBP1_LacI_sugar_binding-like"/>
    <property type="match status" value="1"/>
</dbReference>
<dbReference type="KEGG" id="ppsc:EHS13_22090"/>
<dbReference type="InterPro" id="IPR010982">
    <property type="entry name" value="Lambda_DNA-bd_dom_sf"/>
</dbReference>
<dbReference type="Pfam" id="PF13377">
    <property type="entry name" value="Peripla_BP_3"/>
    <property type="match status" value="1"/>
</dbReference>
<dbReference type="SUPFAM" id="SSF47413">
    <property type="entry name" value="lambda repressor-like DNA-binding domains"/>
    <property type="match status" value="1"/>
</dbReference>
<dbReference type="CDD" id="cd01392">
    <property type="entry name" value="HTH_LacI"/>
    <property type="match status" value="1"/>
</dbReference>
<name>A0A6B8RLV6_9BACL</name>
<dbReference type="OrthoDB" id="9796186at2"/>
<dbReference type="Gene3D" id="1.10.260.40">
    <property type="entry name" value="lambda repressor-like DNA-binding domains"/>
    <property type="match status" value="1"/>
</dbReference>
<feature type="region of interest" description="Disordered" evidence="5">
    <location>
        <begin position="1"/>
        <end position="27"/>
    </location>
</feature>
<evidence type="ECO:0000313" key="7">
    <source>
        <dbReference type="EMBL" id="QGQ97381.1"/>
    </source>
</evidence>
<dbReference type="SMART" id="SM00354">
    <property type="entry name" value="HTH_LACI"/>
    <property type="match status" value="1"/>
</dbReference>
<evidence type="ECO:0000256" key="1">
    <source>
        <dbReference type="ARBA" id="ARBA00022491"/>
    </source>
</evidence>
<organism evidence="7 8">
    <name type="scientific">Paenibacillus psychroresistens</name>
    <dbReference type="NCBI Taxonomy" id="1778678"/>
    <lineage>
        <taxon>Bacteria</taxon>
        <taxon>Bacillati</taxon>
        <taxon>Bacillota</taxon>
        <taxon>Bacilli</taxon>
        <taxon>Bacillales</taxon>
        <taxon>Paenibacillaceae</taxon>
        <taxon>Paenibacillus</taxon>
    </lineage>
</organism>
<evidence type="ECO:0000256" key="2">
    <source>
        <dbReference type="ARBA" id="ARBA00023015"/>
    </source>
</evidence>
<dbReference type="GO" id="GO:0003700">
    <property type="term" value="F:DNA-binding transcription factor activity"/>
    <property type="evidence" value="ECO:0007669"/>
    <property type="project" value="TreeGrafter"/>
</dbReference>
<dbReference type="GO" id="GO:0000976">
    <property type="term" value="F:transcription cis-regulatory region binding"/>
    <property type="evidence" value="ECO:0007669"/>
    <property type="project" value="TreeGrafter"/>
</dbReference>
<keyword evidence="3" id="KW-0238">DNA-binding</keyword>
<dbReference type="SUPFAM" id="SSF53822">
    <property type="entry name" value="Periplasmic binding protein-like I"/>
    <property type="match status" value="1"/>
</dbReference>
<dbReference type="Gene3D" id="3.40.50.2300">
    <property type="match status" value="2"/>
</dbReference>
<accession>A0A6B8RLV6</accession>
<evidence type="ECO:0000256" key="3">
    <source>
        <dbReference type="ARBA" id="ARBA00023125"/>
    </source>
</evidence>
<keyword evidence="2" id="KW-0805">Transcription regulation</keyword>
<reference evidence="8" key="1">
    <citation type="submission" date="2018-11" db="EMBL/GenBank/DDBJ databases">
        <title>Complete genome sequence of Paenibacillus sp. ML311-T8.</title>
        <authorList>
            <person name="Nam Y.-D."/>
            <person name="Kang J."/>
            <person name="Chung W.-H."/>
            <person name="Park Y.S."/>
        </authorList>
    </citation>
    <scope>NUCLEOTIDE SEQUENCE [LARGE SCALE GENOMIC DNA]</scope>
    <source>
        <strain evidence="8">ML311-T8</strain>
    </source>
</reference>
<evidence type="ECO:0000256" key="4">
    <source>
        <dbReference type="ARBA" id="ARBA00023163"/>
    </source>
</evidence>
<evidence type="ECO:0000313" key="8">
    <source>
        <dbReference type="Proteomes" id="UP000426246"/>
    </source>
</evidence>
<keyword evidence="8" id="KW-1185">Reference proteome</keyword>